<reference evidence="1 2" key="1">
    <citation type="submission" date="2019-04" db="EMBL/GenBank/DDBJ databases">
        <title>Phreatobacter aquaticus sp. nov.</title>
        <authorList>
            <person name="Choi A."/>
            <person name="Baek K."/>
        </authorList>
    </citation>
    <scope>NUCLEOTIDE SEQUENCE [LARGE SCALE GENOMIC DNA]</scope>
    <source>
        <strain evidence="1 2">NMCR1094</strain>
    </source>
</reference>
<dbReference type="OrthoDB" id="7444491at2"/>
<sequence length="147" mass="15790">MAQRMEWWMGAVMAATLQIGPAAAQSLPREVEAARRSAGEACIGRVEFAPGYIQMVDFNGDGRPDYLVNEEMVKCPGAPPLFCGSGGCSWALYLSGAGGGYRKVLDGLDYKLTIERSATPPILGTEGRGGRSRYQWNGRAMARIGGR</sequence>
<dbReference type="KEGG" id="paqt:E8L99_16165"/>
<keyword evidence="2" id="KW-1185">Reference proteome</keyword>
<evidence type="ECO:0000313" key="2">
    <source>
        <dbReference type="Proteomes" id="UP000298588"/>
    </source>
</evidence>
<dbReference type="RefSeq" id="WP_137100512.1">
    <property type="nucleotide sequence ID" value="NZ_CP039865.1"/>
</dbReference>
<dbReference type="EMBL" id="CP039865">
    <property type="protein sequence ID" value="QCK87183.1"/>
    <property type="molecule type" value="Genomic_DNA"/>
</dbReference>
<evidence type="ECO:0008006" key="3">
    <source>
        <dbReference type="Google" id="ProtNLM"/>
    </source>
</evidence>
<evidence type="ECO:0000313" key="1">
    <source>
        <dbReference type="EMBL" id="QCK87183.1"/>
    </source>
</evidence>
<accession>A0A4D7QMH8</accession>
<protein>
    <recommendedName>
        <fullName evidence="3">VCBS repeat-containing protein</fullName>
    </recommendedName>
</protein>
<name>A0A4D7QMH8_9HYPH</name>
<dbReference type="AlphaFoldDB" id="A0A4D7QMH8"/>
<dbReference type="Proteomes" id="UP000298588">
    <property type="component" value="Chromosome"/>
</dbReference>
<proteinExistence type="predicted"/>
<organism evidence="1 2">
    <name type="scientific">Phreatobacter aquaticus</name>
    <dbReference type="NCBI Taxonomy" id="2570229"/>
    <lineage>
        <taxon>Bacteria</taxon>
        <taxon>Pseudomonadati</taxon>
        <taxon>Pseudomonadota</taxon>
        <taxon>Alphaproteobacteria</taxon>
        <taxon>Hyphomicrobiales</taxon>
        <taxon>Phreatobacteraceae</taxon>
        <taxon>Phreatobacter</taxon>
    </lineage>
</organism>
<gene>
    <name evidence="1" type="ORF">E8L99_16165</name>
</gene>